<comment type="similarity">
    <text evidence="3">Belongs to the proline oxidase family.</text>
</comment>
<keyword evidence="5" id="KW-1185">Reference proteome</keyword>
<dbReference type="GO" id="GO:0071949">
    <property type="term" value="F:FAD binding"/>
    <property type="evidence" value="ECO:0007669"/>
    <property type="project" value="TreeGrafter"/>
</dbReference>
<dbReference type="GO" id="GO:0004657">
    <property type="term" value="F:proline dehydrogenase activity"/>
    <property type="evidence" value="ECO:0007669"/>
    <property type="project" value="UniProtKB-EC"/>
</dbReference>
<comment type="function">
    <text evidence="3">Converts proline to delta-1-pyrroline-5-carboxylate.</text>
</comment>
<dbReference type="EMBL" id="CAAALY010006422">
    <property type="protein sequence ID" value="VEL09476.1"/>
    <property type="molecule type" value="Genomic_DNA"/>
</dbReference>
<keyword evidence="3" id="KW-0274">FAD</keyword>
<dbReference type="InterPro" id="IPR015659">
    <property type="entry name" value="Proline_oxidase"/>
</dbReference>
<gene>
    <name evidence="4" type="ORF">PXEA_LOCUS2916</name>
</gene>
<dbReference type="Proteomes" id="UP000784294">
    <property type="component" value="Unassembled WGS sequence"/>
</dbReference>
<evidence type="ECO:0000313" key="4">
    <source>
        <dbReference type="EMBL" id="VEL09476.1"/>
    </source>
</evidence>
<sequence length="271" mass="31140">MPEVDFRNGKLAYASKSNLELLRGLLVLQLCTIKPLVKYNRQLLDFARKLLGKRLFRYLLKSTIYAHFVGGENKDELKPLISLNRSFGVNSILDYSVEQDINESEAEEKVRDALAEVVREPEMILPDPVIKYRASLKFADRSKEVVAARTYFYESEQQCDQNMAIFKQSIEATADSTHQEGFTAVKLTALGRPQLLLQMSEFLVQMENLFYILVGRTKHVTGTKRPNDELSILLHHLDAEAFRLRLEELGVEISYDEHLHWFTLLDVSNDG</sequence>
<comment type="catalytic activity">
    <reaction evidence="3">
        <text>L-proline + a quinone = (S)-1-pyrroline-5-carboxylate + a quinol + H(+)</text>
        <dbReference type="Rhea" id="RHEA:23784"/>
        <dbReference type="ChEBI" id="CHEBI:15378"/>
        <dbReference type="ChEBI" id="CHEBI:17388"/>
        <dbReference type="ChEBI" id="CHEBI:24646"/>
        <dbReference type="ChEBI" id="CHEBI:60039"/>
        <dbReference type="ChEBI" id="CHEBI:132124"/>
        <dbReference type="EC" id="1.5.5.2"/>
    </reaction>
</comment>
<comment type="pathway">
    <text evidence="1">Amino-acid degradation; L-proline degradation into L-glutamate; L-glutamate from L-proline: step 1/2.</text>
</comment>
<dbReference type="PANTHER" id="PTHR13914">
    <property type="entry name" value="PROLINE OXIDASE"/>
    <property type="match status" value="1"/>
</dbReference>
<keyword evidence="3" id="KW-0285">Flavoprotein</keyword>
<dbReference type="EC" id="1.5.5.2" evidence="3"/>
<reference evidence="4" key="1">
    <citation type="submission" date="2018-11" db="EMBL/GenBank/DDBJ databases">
        <authorList>
            <consortium name="Pathogen Informatics"/>
        </authorList>
    </citation>
    <scope>NUCLEOTIDE SEQUENCE</scope>
</reference>
<evidence type="ECO:0000256" key="2">
    <source>
        <dbReference type="ARBA" id="ARBA00023002"/>
    </source>
</evidence>
<dbReference type="InterPro" id="IPR029041">
    <property type="entry name" value="FAD-linked_oxidoreductase-like"/>
</dbReference>
<evidence type="ECO:0000256" key="1">
    <source>
        <dbReference type="ARBA" id="ARBA00004739"/>
    </source>
</evidence>
<dbReference type="Gene3D" id="3.20.20.220">
    <property type="match status" value="1"/>
</dbReference>
<dbReference type="PANTHER" id="PTHR13914:SF0">
    <property type="entry name" value="PROLINE DEHYDROGENASE 1, MITOCHONDRIAL"/>
    <property type="match status" value="1"/>
</dbReference>
<accession>A0A448WE10</accession>
<evidence type="ECO:0000313" key="5">
    <source>
        <dbReference type="Proteomes" id="UP000784294"/>
    </source>
</evidence>
<name>A0A448WE10_9PLAT</name>
<dbReference type="GO" id="GO:0005739">
    <property type="term" value="C:mitochondrion"/>
    <property type="evidence" value="ECO:0007669"/>
    <property type="project" value="TreeGrafter"/>
</dbReference>
<keyword evidence="3" id="KW-0642">Proline metabolism</keyword>
<keyword evidence="2 3" id="KW-0560">Oxidoreductase</keyword>
<evidence type="ECO:0000256" key="3">
    <source>
        <dbReference type="RuleBase" id="RU364054"/>
    </source>
</evidence>
<dbReference type="AlphaFoldDB" id="A0A448WE10"/>
<comment type="caution">
    <text evidence="4">The sequence shown here is derived from an EMBL/GenBank/DDBJ whole genome shotgun (WGS) entry which is preliminary data.</text>
</comment>
<comment type="cofactor">
    <cofactor evidence="3">
        <name>FAD</name>
        <dbReference type="ChEBI" id="CHEBI:57692"/>
    </cofactor>
</comment>
<dbReference type="GO" id="GO:0010133">
    <property type="term" value="P:L-proline catabolic process to L-glutamate"/>
    <property type="evidence" value="ECO:0007669"/>
    <property type="project" value="TreeGrafter"/>
</dbReference>
<protein>
    <recommendedName>
        <fullName evidence="3">Proline dehydrogenase</fullName>
        <ecNumber evidence="3">1.5.5.2</ecNumber>
    </recommendedName>
</protein>
<proteinExistence type="inferred from homology"/>
<organism evidence="4 5">
    <name type="scientific">Protopolystoma xenopodis</name>
    <dbReference type="NCBI Taxonomy" id="117903"/>
    <lineage>
        <taxon>Eukaryota</taxon>
        <taxon>Metazoa</taxon>
        <taxon>Spiralia</taxon>
        <taxon>Lophotrochozoa</taxon>
        <taxon>Platyhelminthes</taxon>
        <taxon>Monogenea</taxon>
        <taxon>Polyopisthocotylea</taxon>
        <taxon>Polystomatidea</taxon>
        <taxon>Polystomatidae</taxon>
        <taxon>Protopolystoma</taxon>
    </lineage>
</organism>
<dbReference type="OrthoDB" id="5464at2759"/>
<dbReference type="SUPFAM" id="SSF51730">
    <property type="entry name" value="FAD-linked oxidoreductase"/>
    <property type="match status" value="1"/>
</dbReference>